<comment type="caution">
    <text evidence="3">The sequence shown here is derived from an EMBL/GenBank/DDBJ whole genome shotgun (WGS) entry which is preliminary data.</text>
</comment>
<keyword evidence="2" id="KW-1133">Transmembrane helix</keyword>
<keyword evidence="2" id="KW-0812">Transmembrane</keyword>
<feature type="compositionally biased region" description="Pro residues" evidence="1">
    <location>
        <begin position="20"/>
        <end position="36"/>
    </location>
</feature>
<dbReference type="EMBL" id="JACBZX010000001">
    <property type="protein sequence ID" value="NYG37816.1"/>
    <property type="molecule type" value="Genomic_DNA"/>
</dbReference>
<feature type="transmembrane region" description="Helical" evidence="2">
    <location>
        <begin position="70"/>
        <end position="94"/>
    </location>
</feature>
<keyword evidence="4" id="KW-1185">Reference proteome</keyword>
<reference evidence="3 4" key="1">
    <citation type="submission" date="2020-07" db="EMBL/GenBank/DDBJ databases">
        <title>Sequencing the genomes of 1000 actinobacteria strains.</title>
        <authorList>
            <person name="Klenk H.-P."/>
        </authorList>
    </citation>
    <scope>NUCLEOTIDE SEQUENCE [LARGE SCALE GENOMIC DNA]</scope>
    <source>
        <strain evidence="3 4">DSM 24723</strain>
    </source>
</reference>
<keyword evidence="2" id="KW-0472">Membrane</keyword>
<feature type="transmembrane region" description="Helical" evidence="2">
    <location>
        <begin position="114"/>
        <end position="137"/>
    </location>
</feature>
<dbReference type="Proteomes" id="UP000592181">
    <property type="component" value="Unassembled WGS sequence"/>
</dbReference>
<feature type="transmembrane region" description="Helical" evidence="2">
    <location>
        <begin position="149"/>
        <end position="172"/>
    </location>
</feature>
<evidence type="ECO:0000256" key="2">
    <source>
        <dbReference type="SAM" id="Phobius"/>
    </source>
</evidence>
<evidence type="ECO:0000256" key="1">
    <source>
        <dbReference type="SAM" id="MobiDB-lite"/>
    </source>
</evidence>
<protein>
    <submittedName>
        <fullName evidence="3">Uncharacterized protein</fullName>
    </submittedName>
</protein>
<dbReference type="RefSeq" id="WP_179463122.1">
    <property type="nucleotide sequence ID" value="NZ_JACBZX010000001.1"/>
</dbReference>
<feature type="compositionally biased region" description="Pro residues" evidence="1">
    <location>
        <begin position="47"/>
        <end position="60"/>
    </location>
</feature>
<dbReference type="SUPFAM" id="SSF103473">
    <property type="entry name" value="MFS general substrate transporter"/>
    <property type="match status" value="1"/>
</dbReference>
<evidence type="ECO:0000313" key="3">
    <source>
        <dbReference type="EMBL" id="NYG37816.1"/>
    </source>
</evidence>
<gene>
    <name evidence="3" type="ORF">BJY28_002285</name>
</gene>
<feature type="region of interest" description="Disordered" evidence="1">
    <location>
        <begin position="1"/>
        <end position="64"/>
    </location>
</feature>
<proteinExistence type="predicted"/>
<accession>A0A852X437</accession>
<organism evidence="3 4">
    <name type="scientific">Janibacter alkaliphilus</name>
    <dbReference type="NCBI Taxonomy" id="1069963"/>
    <lineage>
        <taxon>Bacteria</taxon>
        <taxon>Bacillati</taxon>
        <taxon>Actinomycetota</taxon>
        <taxon>Actinomycetes</taxon>
        <taxon>Micrococcales</taxon>
        <taxon>Intrasporangiaceae</taxon>
        <taxon>Janibacter</taxon>
    </lineage>
</organism>
<name>A0A852X437_9MICO</name>
<sequence length="179" mass="19510">MDPQQALQQHGQSLLAQHPQPHPQNAPPQHPVPHAWPQPGAQHPWPHHPWPQHPQPQPPRPPRRVYRDRGLVHLVPALLGIVCFVVVPLFAFYWSFRIYASDSDTVAGAPFAGASVAIMSASAAVLMSSVVTMLAYASLRWGSTSRVRYLQLAGLVLTAGMAVAGVGLTFYIHDMVTTG</sequence>
<dbReference type="InterPro" id="IPR036259">
    <property type="entry name" value="MFS_trans_sf"/>
</dbReference>
<feature type="compositionally biased region" description="Polar residues" evidence="1">
    <location>
        <begin position="1"/>
        <end position="15"/>
    </location>
</feature>
<dbReference type="AlphaFoldDB" id="A0A852X437"/>
<evidence type="ECO:0000313" key="4">
    <source>
        <dbReference type="Proteomes" id="UP000592181"/>
    </source>
</evidence>